<proteinExistence type="inferred from homology"/>
<evidence type="ECO:0000256" key="3">
    <source>
        <dbReference type="RuleBase" id="RU003690"/>
    </source>
</evidence>
<accession>A0ABR0DIJ0</accession>
<feature type="chain" id="PRO_5046380268" description="Beta-glucosidase" evidence="4">
    <location>
        <begin position="28"/>
        <end position="509"/>
    </location>
</feature>
<dbReference type="InterPro" id="IPR033132">
    <property type="entry name" value="GH_1_N_CS"/>
</dbReference>
<dbReference type="PRINTS" id="PR00131">
    <property type="entry name" value="GLHYDRLASE1"/>
</dbReference>
<name>A0ABR0DIJ0_9LAMI</name>
<evidence type="ECO:0000313" key="5">
    <source>
        <dbReference type="EMBL" id="KAK4488651.1"/>
    </source>
</evidence>
<dbReference type="EMBL" id="JAYDYQ010001088">
    <property type="protein sequence ID" value="KAK4488651.1"/>
    <property type="molecule type" value="Genomic_DNA"/>
</dbReference>
<dbReference type="SUPFAM" id="SSF51445">
    <property type="entry name" value="(Trans)glycosidases"/>
    <property type="match status" value="1"/>
</dbReference>
<comment type="caution">
    <text evidence="5">The sequence shown here is derived from an EMBL/GenBank/DDBJ whole genome shotgun (WGS) entry which is preliminary data.</text>
</comment>
<sequence length="509" mass="57617">MATSSLGSNITLLVVVVILSFAGIGDAIVYDLSVFNRSSFPSDFLFGAASAAYQYEGAAFEDGKGPSIWDTFTHNFSDKILDKSNGDVADDFYHRYKEDVKLMKFMGLDVFRMSISWPRILPRGKLIWGVNKKGIEFYNNVFNELIANGITPFVTIFHWDLPQALEDEYSGFLSPLVIDDFRDYADLCFKEFGDRVKHWITLNEPFTFVNGGYDFGLAGSLAPGRCSYWLNCTHGNSATEPYLAAHHLLLCHASTVRLYKTKYQATQKGEIGVTIVTHWMVPFSNSKLDIEAAQRALDFIYGWFADPIFTGDYPKSMRSYVKHRLPRFTQEQSAMLKGSLDFVGVNYYTGNYAQHIVNRTGRVVSSTDNMAHLGTDRNGTHIGDPTGVSIFDVYPKGLHDLLVYTKEKYNNPKIYVTETGIGDQVHSVKVDTNDPQRIDFYNRHLKAVGKAIQQGVNVKGLFAWTFMDTFEWGSGYTMRFGLCYVDFKNGLKRIPKRSALWLRKSILKN</sequence>
<gene>
    <name evidence="5" type="ORF">RD792_004420</name>
</gene>
<keyword evidence="4" id="KW-0732">Signal</keyword>
<dbReference type="PROSITE" id="PS00653">
    <property type="entry name" value="GLYCOSYL_HYDROL_F1_2"/>
    <property type="match status" value="1"/>
</dbReference>
<comment type="similarity">
    <text evidence="1 3">Belongs to the glycosyl hydrolase 1 family.</text>
</comment>
<protein>
    <recommendedName>
        <fullName evidence="7">Beta-glucosidase</fullName>
    </recommendedName>
</protein>
<keyword evidence="6" id="KW-1185">Reference proteome</keyword>
<dbReference type="PANTHER" id="PTHR10353:SF318">
    <property type="entry name" value="BETA-GLUCOSIDASE 31-RELATED"/>
    <property type="match status" value="1"/>
</dbReference>
<evidence type="ECO:0000256" key="1">
    <source>
        <dbReference type="ARBA" id="ARBA00010838"/>
    </source>
</evidence>
<evidence type="ECO:0008006" key="7">
    <source>
        <dbReference type="Google" id="ProtNLM"/>
    </source>
</evidence>
<evidence type="ECO:0000313" key="6">
    <source>
        <dbReference type="Proteomes" id="UP001291926"/>
    </source>
</evidence>
<dbReference type="Gene3D" id="3.20.20.80">
    <property type="entry name" value="Glycosidases"/>
    <property type="match status" value="1"/>
</dbReference>
<evidence type="ECO:0000256" key="2">
    <source>
        <dbReference type="ARBA" id="ARBA00022801"/>
    </source>
</evidence>
<dbReference type="Pfam" id="PF00232">
    <property type="entry name" value="Glyco_hydro_1"/>
    <property type="match status" value="1"/>
</dbReference>
<organism evidence="5 6">
    <name type="scientific">Penstemon davidsonii</name>
    <dbReference type="NCBI Taxonomy" id="160366"/>
    <lineage>
        <taxon>Eukaryota</taxon>
        <taxon>Viridiplantae</taxon>
        <taxon>Streptophyta</taxon>
        <taxon>Embryophyta</taxon>
        <taxon>Tracheophyta</taxon>
        <taxon>Spermatophyta</taxon>
        <taxon>Magnoliopsida</taxon>
        <taxon>eudicotyledons</taxon>
        <taxon>Gunneridae</taxon>
        <taxon>Pentapetalae</taxon>
        <taxon>asterids</taxon>
        <taxon>lamiids</taxon>
        <taxon>Lamiales</taxon>
        <taxon>Plantaginaceae</taxon>
        <taxon>Cheloneae</taxon>
        <taxon>Penstemon</taxon>
    </lineage>
</organism>
<evidence type="ECO:0000256" key="4">
    <source>
        <dbReference type="SAM" id="SignalP"/>
    </source>
</evidence>
<reference evidence="5 6" key="1">
    <citation type="journal article" date="2023" name="bioRxiv">
        <title>Genome report: Whole genome sequence and annotation of Penstemon davidsonii.</title>
        <authorList>
            <person name="Ostevik K.L."/>
            <person name="Alabady M."/>
            <person name="Zhang M."/>
            <person name="Rausher M.D."/>
        </authorList>
    </citation>
    <scope>NUCLEOTIDE SEQUENCE [LARGE SCALE GENOMIC DNA]</scope>
    <source>
        <strain evidence="5">DNT005</strain>
        <tissue evidence="5">Whole leaf</tissue>
    </source>
</reference>
<dbReference type="Proteomes" id="UP001291926">
    <property type="component" value="Unassembled WGS sequence"/>
</dbReference>
<dbReference type="InterPro" id="IPR017853">
    <property type="entry name" value="GH"/>
</dbReference>
<dbReference type="PANTHER" id="PTHR10353">
    <property type="entry name" value="GLYCOSYL HYDROLASE"/>
    <property type="match status" value="1"/>
</dbReference>
<dbReference type="InterPro" id="IPR001360">
    <property type="entry name" value="Glyco_hydro_1"/>
</dbReference>
<feature type="signal peptide" evidence="4">
    <location>
        <begin position="1"/>
        <end position="27"/>
    </location>
</feature>
<keyword evidence="2" id="KW-0378">Hydrolase</keyword>